<sequence>MKVLFFTMLMVLTIFASAQQNDSGKPLRHQLSIISENDAYVSLYTDRYYTNGIFFNYTWISKQPRTQKKIQSLQLSQLMYNPYYYRIRNAENIDRPYAGLLLLTYSQTHFWGKESLLQLSATGGISGKPSLAGSLQKWYHHAVGFDPPAGWNYQVTAEPQLNAGALYATSLFSTESSIVAVKPVVEVSLGNTFTNAKAGILFQLGAFEKNSQSIAWNATVDNTQQSRRYRYELYFYFYPQIIAQAYDATIQGALFTKETGAVSKAQPFVYQQTIGGIFSCKKMFIGFSVIYQTKQAKTQYLDDMYGSVRLGCRF</sequence>
<feature type="chain" id="PRO_5038505619" evidence="1">
    <location>
        <begin position="19"/>
        <end position="314"/>
    </location>
</feature>
<evidence type="ECO:0000313" key="2">
    <source>
        <dbReference type="EMBL" id="MBV4358108.1"/>
    </source>
</evidence>
<keyword evidence="1" id="KW-0732">Signal</keyword>
<gene>
    <name evidence="2" type="ORF">KTO63_13165</name>
</gene>
<comment type="caution">
    <text evidence="2">The sequence shown here is derived from an EMBL/GenBank/DDBJ whole genome shotgun (WGS) entry which is preliminary data.</text>
</comment>
<dbReference type="AlphaFoldDB" id="A0A9E2SAY7"/>
<organism evidence="2 3">
    <name type="scientific">Pinibacter aurantiacus</name>
    <dbReference type="NCBI Taxonomy" id="2851599"/>
    <lineage>
        <taxon>Bacteria</taxon>
        <taxon>Pseudomonadati</taxon>
        <taxon>Bacteroidota</taxon>
        <taxon>Chitinophagia</taxon>
        <taxon>Chitinophagales</taxon>
        <taxon>Chitinophagaceae</taxon>
        <taxon>Pinibacter</taxon>
    </lineage>
</organism>
<name>A0A9E2SAY7_9BACT</name>
<dbReference type="EMBL" id="JAHSPG010000009">
    <property type="protein sequence ID" value="MBV4358108.1"/>
    <property type="molecule type" value="Genomic_DNA"/>
</dbReference>
<accession>A0A9E2SAY7</accession>
<dbReference type="RefSeq" id="WP_217791790.1">
    <property type="nucleotide sequence ID" value="NZ_JAHSPG010000009.1"/>
</dbReference>
<dbReference type="Proteomes" id="UP000812270">
    <property type="component" value="Unassembled WGS sequence"/>
</dbReference>
<reference evidence="2" key="1">
    <citation type="submission" date="2021-06" db="EMBL/GenBank/DDBJ databases">
        <authorList>
            <person name="Huq M.A."/>
        </authorList>
    </citation>
    <scope>NUCLEOTIDE SEQUENCE</scope>
    <source>
        <strain evidence="2">MAH-26</strain>
    </source>
</reference>
<protein>
    <submittedName>
        <fullName evidence="2">Lipid A deacylase LpxR family protein</fullName>
    </submittedName>
</protein>
<keyword evidence="3" id="KW-1185">Reference proteome</keyword>
<dbReference type="Pfam" id="PF09982">
    <property type="entry name" value="LpxR"/>
    <property type="match status" value="1"/>
</dbReference>
<evidence type="ECO:0000313" key="3">
    <source>
        <dbReference type="Proteomes" id="UP000812270"/>
    </source>
</evidence>
<proteinExistence type="predicted"/>
<dbReference type="InterPro" id="IPR018707">
    <property type="entry name" value="LpxR"/>
</dbReference>
<feature type="signal peptide" evidence="1">
    <location>
        <begin position="1"/>
        <end position="18"/>
    </location>
</feature>
<evidence type="ECO:0000256" key="1">
    <source>
        <dbReference type="SAM" id="SignalP"/>
    </source>
</evidence>